<dbReference type="EMBL" id="KJ019107">
    <property type="protein sequence ID" value="AIX33393.1"/>
    <property type="molecule type" value="Genomic_DNA"/>
</dbReference>
<dbReference type="Proteomes" id="UP000185322">
    <property type="component" value="Segment"/>
</dbReference>
<dbReference type="Proteomes" id="UP000185307">
    <property type="component" value="Segment"/>
</dbReference>
<dbReference type="EMBL" id="KJ019105">
    <property type="protein sequence ID" value="AIX32823.1"/>
    <property type="molecule type" value="Genomic_DNA"/>
</dbReference>
<dbReference type="Proteomes" id="UP000185290">
    <property type="component" value="Segment"/>
</dbReference>
<dbReference type="Proteomes" id="UP000185317">
    <property type="component" value="Segment"/>
</dbReference>
<dbReference type="EMBL" id="KJ019097">
    <property type="protein sequence ID" value="AIX30605.1"/>
    <property type="molecule type" value="Genomic_DNA"/>
</dbReference>
<evidence type="ECO:0000313" key="4">
    <source>
        <dbReference type="EMBL" id="AIX20303.1"/>
    </source>
</evidence>
<evidence type="ECO:0008006" key="37">
    <source>
        <dbReference type="Google" id="ProtNLM"/>
    </source>
</evidence>
<dbReference type="Proteomes" id="UP000185300">
    <property type="component" value="Segment"/>
</dbReference>
<evidence type="ECO:0000313" key="15">
    <source>
        <dbReference type="EMBL" id="AIX31755.1"/>
    </source>
</evidence>
<dbReference type="Proteomes" id="UP000185312">
    <property type="component" value="Segment"/>
</dbReference>
<evidence type="ECO:0000313" key="14">
    <source>
        <dbReference type="EMBL" id="AIX31183.1"/>
    </source>
</evidence>
<evidence type="ECO:0000313" key="20">
    <source>
        <dbReference type="EMBL" id="AIX34318.1"/>
    </source>
</evidence>
<dbReference type="Proteomes" id="UP000185295">
    <property type="component" value="Segment"/>
</dbReference>
<dbReference type="KEGG" id="vg:24171979"/>
<dbReference type="Proteomes" id="UP000185324">
    <property type="component" value="Segment"/>
</dbReference>
<dbReference type="EMBL" id="KJ019103">
    <property type="protein sequence ID" value="AIX32325.1"/>
    <property type="molecule type" value="Genomic_DNA"/>
</dbReference>
<dbReference type="Proteomes" id="UP000185316">
    <property type="component" value="Segment"/>
</dbReference>
<evidence type="ECO:0000313" key="33">
    <source>
        <dbReference type="EMBL" id="AIX45676.1"/>
    </source>
</evidence>
<dbReference type="EMBL" id="KJ019037">
    <property type="protein sequence ID" value="AIX16647.1"/>
    <property type="molecule type" value="Genomic_DNA"/>
</dbReference>
<organism evidence="3 36">
    <name type="scientific">Synechococcus phage ACG-2014f</name>
    <dbReference type="NCBI Taxonomy" id="1493511"/>
    <lineage>
        <taxon>Viruses</taxon>
        <taxon>Duplodnaviria</taxon>
        <taxon>Heunggongvirae</taxon>
        <taxon>Uroviricota</taxon>
        <taxon>Caudoviricetes</taxon>
        <taxon>Pantevenvirales</taxon>
        <taxon>Kyanoviridae</taxon>
        <taxon>Atlauavirus</taxon>
        <taxon>Atlauavirus tusconc8</taxon>
    </lineage>
</organism>
<evidence type="ECO:0000313" key="21">
    <source>
        <dbReference type="EMBL" id="AIX36966.1"/>
    </source>
</evidence>
<dbReference type="Proteomes" id="UP000185314">
    <property type="component" value="Segment"/>
</dbReference>
<dbReference type="EMBL" id="KJ019090">
    <property type="protein sequence ID" value="AIX28692.1"/>
    <property type="molecule type" value="Genomic_DNA"/>
</dbReference>
<feature type="compositionally biased region" description="Acidic residues" evidence="1">
    <location>
        <begin position="41"/>
        <end position="51"/>
    </location>
</feature>
<feature type="compositionally biased region" description="Basic and acidic residues" evidence="1">
    <location>
        <begin position="63"/>
        <end position="122"/>
    </location>
</feature>
<dbReference type="EMBL" id="KJ019146">
    <property type="protein sequence ID" value="AIX42344.1"/>
    <property type="molecule type" value="Genomic_DNA"/>
</dbReference>
<evidence type="ECO:0000313" key="12">
    <source>
        <dbReference type="EMBL" id="AIX30605.1"/>
    </source>
</evidence>
<evidence type="ECO:0000313" key="17">
    <source>
        <dbReference type="EMBL" id="AIX32823.1"/>
    </source>
</evidence>
<evidence type="ECO:0000313" key="2">
    <source>
        <dbReference type="EMBL" id="AIX16647.1"/>
    </source>
</evidence>
<dbReference type="EMBL" id="KJ019142">
    <property type="protein sequence ID" value="AIX41201.1"/>
    <property type="molecule type" value="Genomic_DNA"/>
</dbReference>
<dbReference type="Proteomes" id="UP000185297">
    <property type="component" value="Segment"/>
</dbReference>
<evidence type="ECO:0000313" key="5">
    <source>
        <dbReference type="EMBL" id="AIX23319.1"/>
    </source>
</evidence>
<dbReference type="EMBL" id="KJ019144">
    <property type="protein sequence ID" value="AIX41771.1"/>
    <property type="molecule type" value="Genomic_DNA"/>
</dbReference>
<protein>
    <recommendedName>
        <fullName evidence="37">Cytitidyltransferase</fullName>
    </recommendedName>
</protein>
<dbReference type="EMBL" id="KJ019152">
    <property type="protein sequence ID" value="AIX44048.1"/>
    <property type="molecule type" value="Genomic_DNA"/>
</dbReference>
<evidence type="ECO:0000313" key="26">
    <source>
        <dbReference type="EMBL" id="AIX42344.1"/>
    </source>
</evidence>
<proteinExistence type="predicted"/>
<dbReference type="EMBL" id="KJ019045">
    <property type="protein sequence ID" value="AIX18425.1"/>
    <property type="molecule type" value="Genomic_DNA"/>
</dbReference>
<dbReference type="Proteomes" id="UP000185291">
    <property type="component" value="Segment"/>
</dbReference>
<dbReference type="Proteomes" id="UP000185311">
    <property type="component" value="Segment"/>
</dbReference>
<evidence type="ECO:0000313" key="32">
    <source>
        <dbReference type="EMBL" id="AIX44048.1"/>
    </source>
</evidence>
<evidence type="ECO:0000313" key="13">
    <source>
        <dbReference type="EMBL" id="AIX30897.1"/>
    </source>
</evidence>
<dbReference type="Proteomes" id="UP000185298">
    <property type="component" value="Segment"/>
</dbReference>
<evidence type="ECO:0000256" key="1">
    <source>
        <dbReference type="SAM" id="MobiDB-lite"/>
    </source>
</evidence>
<dbReference type="RefSeq" id="YP_009134340.1">
    <property type="nucleotide sequence ID" value="NC_026927.1"/>
</dbReference>
<dbReference type="Proteomes" id="UP000185287">
    <property type="component" value="Segment"/>
</dbReference>
<dbReference type="Proteomes" id="UP000185304">
    <property type="component" value="Segment"/>
</dbReference>
<evidence type="ECO:0000313" key="7">
    <source>
        <dbReference type="EMBL" id="AIX27766.1"/>
    </source>
</evidence>
<dbReference type="Proteomes" id="UP000185308">
    <property type="component" value="Segment"/>
</dbReference>
<dbReference type="EMBL" id="KJ019143">
    <property type="protein sequence ID" value="AIX41485.1"/>
    <property type="molecule type" value="Genomic_DNA"/>
</dbReference>
<evidence type="ECO:0000313" key="23">
    <source>
        <dbReference type="EMBL" id="AIX41485.1"/>
    </source>
</evidence>
<dbReference type="EMBL" id="KJ019123">
    <property type="protein sequence ID" value="AIX36966.1"/>
    <property type="molecule type" value="Genomic_DNA"/>
</dbReference>
<accession>A0A0E3EZZ4</accession>
<gene>
    <name evidence="22" type="ORF">Syn7803C11_120</name>
    <name evidence="23" type="ORF">Syn7803C12_123</name>
    <name evidence="24" type="ORF">Syn7803C14_120</name>
    <name evidence="25" type="ORF">Syn7803C15_126</name>
    <name evidence="26" type="ORF">Syn7803C16_125</name>
    <name evidence="27" type="ORF">Syn7803C17_123</name>
    <name evidence="28" type="ORF">Syn7803C19_115</name>
    <name evidence="29" type="ORF">Syn7803C21_123</name>
    <name evidence="30" type="ORF">Syn7803C22_127</name>
    <name evidence="31" type="ORF">Syn7803C24_123</name>
    <name evidence="32" type="ORF">Syn7803C25_125</name>
    <name evidence="33" type="ORF">Syn7803C34_125</name>
    <name evidence="2" type="ORF">Syn7803C58_122</name>
    <name evidence="3" type="ORF">Syn7803C6_126</name>
    <name evidence="4" type="ORF">Syn7803C80_126</name>
    <name evidence="5" type="ORF">Syn7803C9_129</name>
    <name evidence="6" type="ORF">Syn7803US13_119</name>
    <name evidence="7" type="ORF">Syn7803US17_125</name>
    <name evidence="8" type="ORF">Syn7803US24_125</name>
    <name evidence="9" type="ORF">Syn7803US2_125</name>
    <name evidence="10" type="ORF">Syn7803US34_124</name>
    <name evidence="11" type="ORF">Syn7803US36_126</name>
    <name evidence="12" type="ORF">Syn7803US37_128</name>
    <name evidence="13" type="ORF">Syn7803US39_126</name>
    <name evidence="14" type="ORF">Syn7803US3_126</name>
    <name evidence="15" type="ORF">Syn7803US42_127</name>
    <name evidence="16" type="ORF">Syn7803US44_125</name>
    <name evidence="17" type="ORF">Syn7803US4_122</name>
    <name evidence="18" type="ORF">Syn7803US50_125</name>
    <name evidence="19" type="ORF">Syn7803US52_121</name>
    <name evidence="20" type="ORF">Syn7803US57_120</name>
    <name evidence="21" type="ORF">Syn7803US7_120</name>
</gene>
<evidence type="ECO:0000313" key="24">
    <source>
        <dbReference type="EMBL" id="AIX41771.1"/>
    </source>
</evidence>
<dbReference type="EMBL" id="KJ019101">
    <property type="protein sequence ID" value="AIX31755.1"/>
    <property type="molecule type" value="Genomic_DNA"/>
</dbReference>
<dbReference type="EMBL" id="KJ019151">
    <property type="protein sequence ID" value="AIX43762.1"/>
    <property type="molecule type" value="Genomic_DNA"/>
</dbReference>
<dbReference type="EMBL" id="KJ019085">
    <property type="protein sequence ID" value="AIX27479.1"/>
    <property type="molecule type" value="Genomic_DNA"/>
</dbReference>
<dbReference type="EMBL" id="KJ019099">
    <property type="protein sequence ID" value="AIX31183.1"/>
    <property type="molecule type" value="Genomic_DNA"/>
</dbReference>
<dbReference type="EMBL" id="KJ019148">
    <property type="protein sequence ID" value="AIX42903.1"/>
    <property type="molecule type" value="Genomic_DNA"/>
</dbReference>
<evidence type="ECO:0000313" key="36">
    <source>
        <dbReference type="Proteomes" id="UP000185317"/>
    </source>
</evidence>
<dbReference type="Proteomes" id="UP000185318">
    <property type="component" value="Segment"/>
</dbReference>
<dbReference type="EMBL" id="KJ019096">
    <property type="protein sequence ID" value="AIX30314.1"/>
    <property type="molecule type" value="Genomic_DNA"/>
</dbReference>
<dbReference type="EMBL" id="KJ019095">
    <property type="protein sequence ID" value="AIX30019.1"/>
    <property type="molecule type" value="Genomic_DNA"/>
</dbReference>
<dbReference type="EMBL" id="KJ019111">
    <property type="protein sequence ID" value="AIX34318.1"/>
    <property type="molecule type" value="Genomic_DNA"/>
</dbReference>
<evidence type="ECO:0000313" key="31">
    <source>
        <dbReference type="EMBL" id="AIX43762.1"/>
    </source>
</evidence>
<evidence type="ECO:0000313" key="27">
    <source>
        <dbReference type="EMBL" id="AIX42627.1"/>
    </source>
</evidence>
<evidence type="ECO:0000313" key="29">
    <source>
        <dbReference type="EMBL" id="AIX43188.1"/>
    </source>
</evidence>
<evidence type="ECO:0000313" key="34">
    <source>
        <dbReference type="Proteomes" id="UP000033001"/>
    </source>
</evidence>
<dbReference type="EMBL" id="KJ019150">
    <property type="protein sequence ID" value="AIX43477.1"/>
    <property type="molecule type" value="Genomic_DNA"/>
</dbReference>
<dbReference type="Proteomes" id="UP000185292">
    <property type="component" value="Segment"/>
</dbReference>
<dbReference type="EMBL" id="KJ019053">
    <property type="protein sequence ID" value="AIX20303.1"/>
    <property type="molecule type" value="Genomic_DNA"/>
</dbReference>
<dbReference type="EMBL" id="KJ019092">
    <property type="protein sequence ID" value="AIX29236.1"/>
    <property type="molecule type" value="Genomic_DNA"/>
</dbReference>
<name>A0A0E3EZZ4_9CAUD</name>
<dbReference type="EMBL" id="KJ019066">
    <property type="protein sequence ID" value="AIX23319.1"/>
    <property type="molecule type" value="Genomic_DNA"/>
</dbReference>
<dbReference type="EMBL" id="KJ019149">
    <property type="protein sequence ID" value="AIX43188.1"/>
    <property type="molecule type" value="Genomic_DNA"/>
</dbReference>
<dbReference type="Proteomes" id="UP000185296">
    <property type="component" value="Segment"/>
</dbReference>
<evidence type="ECO:0000313" key="10">
    <source>
        <dbReference type="EMBL" id="AIX30019.1"/>
    </source>
</evidence>
<evidence type="ECO:0000313" key="3">
    <source>
        <dbReference type="EMBL" id="AIX18425.1"/>
    </source>
</evidence>
<evidence type="ECO:0000313" key="6">
    <source>
        <dbReference type="EMBL" id="AIX27479.1"/>
    </source>
</evidence>
<dbReference type="EMBL" id="KJ019145">
    <property type="protein sequence ID" value="AIX42057.1"/>
    <property type="molecule type" value="Genomic_DNA"/>
</dbReference>
<dbReference type="Proteomes" id="UP000185301">
    <property type="component" value="Segment"/>
</dbReference>
<evidence type="ECO:0000313" key="18">
    <source>
        <dbReference type="EMBL" id="AIX33109.1"/>
    </source>
</evidence>
<dbReference type="Proteomes" id="UP000185310">
    <property type="component" value="Segment"/>
</dbReference>
<sequence length="137" mass="15725">MAYEEENQCNSTPEGEDCPKHKKKCCNSEEKKRKKGMYGLQDEDSEGDESSQENGGMPQDSANEERQLNPDTDLKDMSSDSKKRAMDSFRERSSEAKKRKSDKDKKDELATERMTKGIRFFDKQGSGYIKKGKKSYD</sequence>
<dbReference type="Proteomes" id="UP000185319">
    <property type="component" value="Segment"/>
</dbReference>
<dbReference type="Proteomes" id="UP000185294">
    <property type="component" value="Segment"/>
</dbReference>
<evidence type="ECO:0000313" key="30">
    <source>
        <dbReference type="EMBL" id="AIX43477.1"/>
    </source>
</evidence>
<evidence type="ECO:0000313" key="19">
    <source>
        <dbReference type="EMBL" id="AIX33393.1"/>
    </source>
</evidence>
<evidence type="ECO:0000313" key="16">
    <source>
        <dbReference type="EMBL" id="AIX32325.1"/>
    </source>
</evidence>
<evidence type="ECO:0000313" key="9">
    <source>
        <dbReference type="EMBL" id="AIX29236.1"/>
    </source>
</evidence>
<dbReference type="EMBL" id="KJ019147">
    <property type="protein sequence ID" value="AIX42627.1"/>
    <property type="molecule type" value="Genomic_DNA"/>
</dbReference>
<dbReference type="EMBL" id="KJ019106">
    <property type="protein sequence ID" value="AIX33109.1"/>
    <property type="molecule type" value="Genomic_DNA"/>
</dbReference>
<evidence type="ECO:0000313" key="28">
    <source>
        <dbReference type="EMBL" id="AIX42903.1"/>
    </source>
</evidence>
<evidence type="ECO:0000313" key="11">
    <source>
        <dbReference type="EMBL" id="AIX30314.1"/>
    </source>
</evidence>
<reference evidence="34 35" key="1">
    <citation type="submission" date="2013-12" db="EMBL/GenBank/DDBJ databases">
        <title>Ecological redundancy of diverse viral populations within a natural community.</title>
        <authorList>
            <person name="Gregory A.C."/>
            <person name="LaButti K."/>
            <person name="Copeland A."/>
            <person name="Woyke T."/>
            <person name="Sullivan M.B."/>
        </authorList>
    </citation>
    <scope>NUCLEOTIDE SEQUENCE [LARGE SCALE GENOMIC DNA]</scope>
    <source>
        <strain evidence="22">Syn7803C11</strain>
        <strain evidence="23">Syn7803C12</strain>
        <strain evidence="24">Syn7803C14</strain>
        <strain evidence="25">Syn7803C15</strain>
        <strain evidence="26">Syn7803C16</strain>
        <strain evidence="27">Syn7803C17</strain>
        <strain evidence="28">Syn7803C19</strain>
        <strain evidence="29">Syn7803C21</strain>
        <strain evidence="30">Syn7803C22</strain>
        <strain evidence="31">Syn7803C24</strain>
        <strain evidence="32">Syn7803C25</strain>
        <strain evidence="33">Syn7803C34</strain>
        <strain evidence="2">Syn7803C58</strain>
        <strain evidence="3">Syn7803C6</strain>
        <strain evidence="4">Syn7803C80</strain>
        <strain evidence="5">Syn7803C9</strain>
        <strain evidence="6">Syn7803US13</strain>
        <strain evidence="7">Syn7803US17</strain>
        <strain evidence="9">Syn7803US2</strain>
        <strain evidence="8">Syn7803US24</strain>
        <strain evidence="14">Syn7803US3</strain>
        <strain evidence="10">Syn7803US34</strain>
        <strain evidence="11">Syn7803US36</strain>
        <strain evidence="12">Syn7803US37</strain>
        <strain evidence="13">Syn7803US39</strain>
        <strain evidence="17">Syn7803US4</strain>
        <strain evidence="15">Syn7803US42</strain>
        <strain evidence="16">Syn7803US44</strain>
        <strain evidence="18">Syn7803US50</strain>
        <strain evidence="19">Syn7803US52</strain>
        <strain evidence="20">Syn7803US57</strain>
        <strain evidence="21">Syn7803US7</strain>
    </source>
</reference>
<dbReference type="Proteomes" id="UP000185325">
    <property type="component" value="Segment"/>
</dbReference>
<dbReference type="Proteomes" id="UP000185306">
    <property type="component" value="Segment"/>
</dbReference>
<dbReference type="Proteomes" id="UP000185313">
    <property type="component" value="Segment"/>
</dbReference>
<evidence type="ECO:0000313" key="35">
    <source>
        <dbReference type="Proteomes" id="UP000185287"/>
    </source>
</evidence>
<evidence type="ECO:0000313" key="25">
    <source>
        <dbReference type="EMBL" id="AIX42057.1"/>
    </source>
</evidence>
<dbReference type="EMBL" id="KJ019086">
    <property type="protein sequence ID" value="AIX27766.1"/>
    <property type="molecule type" value="Genomic_DNA"/>
</dbReference>
<dbReference type="EMBL" id="KJ019159">
    <property type="protein sequence ID" value="AIX45676.1"/>
    <property type="molecule type" value="Genomic_DNA"/>
</dbReference>
<evidence type="ECO:0000313" key="22">
    <source>
        <dbReference type="EMBL" id="AIX41201.1"/>
    </source>
</evidence>
<dbReference type="Proteomes" id="UP000185293">
    <property type="component" value="Segment"/>
</dbReference>
<evidence type="ECO:0000313" key="8">
    <source>
        <dbReference type="EMBL" id="AIX28692.1"/>
    </source>
</evidence>
<dbReference type="Proteomes" id="UP000185299">
    <property type="component" value="Segment"/>
</dbReference>
<dbReference type="EMBL" id="KJ019098">
    <property type="protein sequence ID" value="AIX30897.1"/>
    <property type="molecule type" value="Genomic_DNA"/>
</dbReference>
<dbReference type="Proteomes" id="UP000185289">
    <property type="component" value="Segment"/>
</dbReference>
<feature type="region of interest" description="Disordered" evidence="1">
    <location>
        <begin position="1"/>
        <end position="137"/>
    </location>
</feature>
<dbReference type="Proteomes" id="UP000033001">
    <property type="component" value="Segment"/>
</dbReference>
<dbReference type="Proteomes" id="UP000185305">
    <property type="component" value="Segment"/>
</dbReference>